<feature type="signal peptide" evidence="3">
    <location>
        <begin position="1"/>
        <end position="27"/>
    </location>
</feature>
<evidence type="ECO:0000256" key="3">
    <source>
        <dbReference type="SAM" id="SignalP"/>
    </source>
</evidence>
<evidence type="ECO:0000313" key="5">
    <source>
        <dbReference type="Proteomes" id="UP000019132"/>
    </source>
</evidence>
<dbReference type="GO" id="GO:0005764">
    <property type="term" value="C:lysosome"/>
    <property type="evidence" value="ECO:0007669"/>
    <property type="project" value="TreeGrafter"/>
</dbReference>
<protein>
    <submittedName>
        <fullName evidence="4">Uncharacterized protein</fullName>
    </submittedName>
</protein>
<dbReference type="GO" id="GO:0016790">
    <property type="term" value="F:thiolester hydrolase activity"/>
    <property type="evidence" value="ECO:0007669"/>
    <property type="project" value="TreeGrafter"/>
</dbReference>
<reference evidence="4" key="3">
    <citation type="submission" date="2015-02" db="UniProtKB">
        <authorList>
            <consortium name="EnsemblProtists"/>
        </authorList>
    </citation>
    <scope>IDENTIFICATION</scope>
    <source>
        <strain evidence="4">DAOM BR144</strain>
    </source>
</reference>
<dbReference type="PANTHER" id="PTHR11247">
    <property type="entry name" value="PALMITOYL-PROTEIN THIOESTERASE/DOLICHYLDIPHOSPHATASE 1"/>
    <property type="match status" value="1"/>
</dbReference>
<reference evidence="5" key="1">
    <citation type="journal article" date="2010" name="Genome Biol.">
        <title>Genome sequence of the necrotrophic plant pathogen Pythium ultimum reveals original pathogenicity mechanisms and effector repertoire.</title>
        <authorList>
            <person name="Levesque C.A."/>
            <person name="Brouwer H."/>
            <person name="Cano L."/>
            <person name="Hamilton J.P."/>
            <person name="Holt C."/>
            <person name="Huitema E."/>
            <person name="Raffaele S."/>
            <person name="Robideau G.P."/>
            <person name="Thines M."/>
            <person name="Win J."/>
            <person name="Zerillo M.M."/>
            <person name="Beakes G.W."/>
            <person name="Boore J.L."/>
            <person name="Busam D."/>
            <person name="Dumas B."/>
            <person name="Ferriera S."/>
            <person name="Fuerstenberg S.I."/>
            <person name="Gachon C.M."/>
            <person name="Gaulin E."/>
            <person name="Govers F."/>
            <person name="Grenville-Briggs L."/>
            <person name="Horner N."/>
            <person name="Hostetler J."/>
            <person name="Jiang R.H."/>
            <person name="Johnson J."/>
            <person name="Krajaejun T."/>
            <person name="Lin H."/>
            <person name="Meijer H.J."/>
            <person name="Moore B."/>
            <person name="Morris P."/>
            <person name="Phuntmart V."/>
            <person name="Puiu D."/>
            <person name="Shetty J."/>
            <person name="Stajich J.E."/>
            <person name="Tripathy S."/>
            <person name="Wawra S."/>
            <person name="van West P."/>
            <person name="Whitty B.R."/>
            <person name="Coutinho P.M."/>
            <person name="Henrissat B."/>
            <person name="Martin F."/>
            <person name="Thomas P.D."/>
            <person name="Tyler B.M."/>
            <person name="De Vries R.P."/>
            <person name="Kamoun S."/>
            <person name="Yandell M."/>
            <person name="Tisserat N."/>
            <person name="Buell C.R."/>
        </authorList>
    </citation>
    <scope>NUCLEOTIDE SEQUENCE</scope>
    <source>
        <strain evidence="5">DAOM:BR144</strain>
    </source>
</reference>
<dbReference type="AlphaFoldDB" id="K3WY24"/>
<reference evidence="5" key="2">
    <citation type="submission" date="2010-04" db="EMBL/GenBank/DDBJ databases">
        <authorList>
            <person name="Buell R."/>
            <person name="Hamilton J."/>
            <person name="Hostetler J."/>
        </authorList>
    </citation>
    <scope>NUCLEOTIDE SEQUENCE [LARGE SCALE GENOMIC DNA]</scope>
    <source>
        <strain evidence="5">DAOM:BR144</strain>
    </source>
</reference>
<dbReference type="HOGENOM" id="CLU_050158_0_1_1"/>
<dbReference type="eggNOG" id="KOG2541">
    <property type="taxonomic scope" value="Eukaryota"/>
</dbReference>
<dbReference type="Gene3D" id="3.40.50.1820">
    <property type="entry name" value="alpha/beta hydrolase"/>
    <property type="match status" value="1"/>
</dbReference>
<dbReference type="InterPro" id="IPR029058">
    <property type="entry name" value="AB_hydrolase_fold"/>
</dbReference>
<dbReference type="STRING" id="431595.K3WY24"/>
<keyword evidence="1" id="KW-0378">Hydrolase</keyword>
<sequence length="365" mass="40357">MAKRSPFSRIGFLVASLLSVVVTFVSGNDDIDLSSTTLWSKINAKPLPIFFFHNITENPSVAANYTANLTAEGRVFTVLGFCSDLCSSSGPKYSSRSRKFVRSSPTIRATTTGTSSSDTPKAGSSRAVIEEMDDHKAHSFISLAGAQNGVFNGLQLTDAVPLSVFVNDFGSLLFPKTLFDFTKYTVKDYAGKLQRDFDELTLTTPALQRQLLLHGALAGFQGLGQNEHALALYNNINECKLLNIKCTLEKARRSRNFLKLRAFHLFASEGDDVVSSWQTWLLTQYDNVNSLDEIETNFTSLQIVNLKQALEYTLNTYRLRTLDGLGRLYLHTVPKTCHACWVNNSIPIAGVCLPVLKDPLSGKNY</sequence>
<keyword evidence="5" id="KW-1185">Reference proteome</keyword>
<feature type="region of interest" description="Disordered" evidence="2">
    <location>
        <begin position="89"/>
        <end position="125"/>
    </location>
</feature>
<dbReference type="VEuPathDB" id="FungiDB:PYU1_G009854"/>
<keyword evidence="3" id="KW-0732">Signal</keyword>
<name>K3WY24_GLOUD</name>
<proteinExistence type="predicted"/>
<feature type="chain" id="PRO_5003868219" evidence="3">
    <location>
        <begin position="28"/>
        <end position="365"/>
    </location>
</feature>
<dbReference type="PANTHER" id="PTHR11247:SF8">
    <property type="entry name" value="PALMITOYL-PROTEIN THIOESTERASE 1"/>
    <property type="match status" value="1"/>
</dbReference>
<evidence type="ECO:0000313" key="4">
    <source>
        <dbReference type="EnsemblProtists" id="PYU1_T009872"/>
    </source>
</evidence>
<dbReference type="Proteomes" id="UP000019132">
    <property type="component" value="Unassembled WGS sequence"/>
</dbReference>
<dbReference type="EnsemblProtists" id="PYU1_T009872">
    <property type="protein sequence ID" value="PYU1_T009872"/>
    <property type="gene ID" value="PYU1_G009854"/>
</dbReference>
<accession>K3WY24</accession>
<evidence type="ECO:0000256" key="2">
    <source>
        <dbReference type="SAM" id="MobiDB-lite"/>
    </source>
</evidence>
<organism evidence="4 5">
    <name type="scientific">Globisporangium ultimum (strain ATCC 200006 / CBS 805.95 / DAOM BR144)</name>
    <name type="common">Pythium ultimum</name>
    <dbReference type="NCBI Taxonomy" id="431595"/>
    <lineage>
        <taxon>Eukaryota</taxon>
        <taxon>Sar</taxon>
        <taxon>Stramenopiles</taxon>
        <taxon>Oomycota</taxon>
        <taxon>Peronosporomycetes</taxon>
        <taxon>Pythiales</taxon>
        <taxon>Pythiaceae</taxon>
        <taxon>Globisporangium</taxon>
    </lineage>
</organism>
<dbReference type="Pfam" id="PF02089">
    <property type="entry name" value="Palm_thioest"/>
    <property type="match status" value="1"/>
</dbReference>
<dbReference type="EMBL" id="GL376624">
    <property type="status" value="NOT_ANNOTATED_CDS"/>
    <property type="molecule type" value="Genomic_DNA"/>
</dbReference>
<dbReference type="InParanoid" id="K3WY24"/>
<feature type="compositionally biased region" description="Polar residues" evidence="2">
    <location>
        <begin position="103"/>
        <end position="119"/>
    </location>
</feature>
<evidence type="ECO:0000256" key="1">
    <source>
        <dbReference type="ARBA" id="ARBA00022801"/>
    </source>
</evidence>